<dbReference type="RefSeq" id="WP_243068408.1">
    <property type="nucleotide sequence ID" value="NZ_JAIVFK010000001.1"/>
</dbReference>
<accession>A0ABS9ZAS4</accession>
<protein>
    <submittedName>
        <fullName evidence="1">Type II secretion system GspH family protein</fullName>
    </submittedName>
</protein>
<dbReference type="NCBIfam" id="TIGR02532">
    <property type="entry name" value="IV_pilin_GFxxxE"/>
    <property type="match status" value="1"/>
</dbReference>
<dbReference type="InterPro" id="IPR012902">
    <property type="entry name" value="N_methyl_site"/>
</dbReference>
<gene>
    <name evidence="1" type="ORF">K2U94_17380</name>
</gene>
<keyword evidence="2" id="KW-1185">Reference proteome</keyword>
<comment type="caution">
    <text evidence="1">The sequence shown here is derived from an EMBL/GenBank/DDBJ whole genome shotgun (WGS) entry which is preliminary data.</text>
</comment>
<proteinExistence type="predicted"/>
<evidence type="ECO:0000313" key="2">
    <source>
        <dbReference type="Proteomes" id="UP001139104"/>
    </source>
</evidence>
<dbReference type="EMBL" id="JAIVFP010000001">
    <property type="protein sequence ID" value="MCI4684516.1"/>
    <property type="molecule type" value="Genomic_DNA"/>
</dbReference>
<organism evidence="1 2">
    <name type="scientific">Candidatus Rhodoblastus alkanivorans</name>
    <dbReference type="NCBI Taxonomy" id="2954117"/>
    <lineage>
        <taxon>Bacteria</taxon>
        <taxon>Pseudomonadati</taxon>
        <taxon>Pseudomonadota</taxon>
        <taxon>Alphaproteobacteria</taxon>
        <taxon>Hyphomicrobiales</taxon>
        <taxon>Rhodoblastaceae</taxon>
        <taxon>Rhodoblastus</taxon>
    </lineage>
</organism>
<dbReference type="Pfam" id="PF07963">
    <property type="entry name" value="N_methyl"/>
    <property type="match status" value="1"/>
</dbReference>
<reference evidence="1" key="1">
    <citation type="journal article" date="2022" name="ISME J.">
        <title>Identification of active gaseous-alkane degraders at natural gas seeps.</title>
        <authorList>
            <person name="Farhan Ul Haque M."/>
            <person name="Hernandez M."/>
            <person name="Crombie A.T."/>
            <person name="Murrell J.C."/>
        </authorList>
    </citation>
    <scope>NUCLEOTIDE SEQUENCE</scope>
    <source>
        <strain evidence="1">PC2</strain>
    </source>
</reference>
<name>A0ABS9ZAS4_9HYPH</name>
<dbReference type="Proteomes" id="UP001139104">
    <property type="component" value="Unassembled WGS sequence"/>
</dbReference>
<sequence>MRAGLGRRRGFTLIETLAAFAIMALALGQLLRAIGVGAQSERRADFLLRATADARSQLAELGVSEPLAPGETSSRYDDGLSWTLDVARDRVVASPGGAPLMTAYRLRLDVRSFAGGGEHLTFVAEKLSVPKPEGDLP</sequence>
<evidence type="ECO:0000313" key="1">
    <source>
        <dbReference type="EMBL" id="MCI4684516.1"/>
    </source>
</evidence>